<feature type="transmembrane region" description="Helical" evidence="1">
    <location>
        <begin position="20"/>
        <end position="39"/>
    </location>
</feature>
<name>A0A8H7PU06_9FUNG</name>
<comment type="caution">
    <text evidence="2">The sequence shown here is derived from an EMBL/GenBank/DDBJ whole genome shotgun (WGS) entry which is preliminary data.</text>
</comment>
<reference evidence="2" key="1">
    <citation type="submission" date="2020-12" db="EMBL/GenBank/DDBJ databases">
        <title>Metabolic potential, ecology and presence of endohyphal bacteria is reflected in genomic diversity of Mucoromycotina.</title>
        <authorList>
            <person name="Muszewska A."/>
            <person name="Okrasinska A."/>
            <person name="Steczkiewicz K."/>
            <person name="Drgas O."/>
            <person name="Orlowska M."/>
            <person name="Perlinska-Lenart U."/>
            <person name="Aleksandrzak-Piekarczyk T."/>
            <person name="Szatraj K."/>
            <person name="Zielenkiewicz U."/>
            <person name="Pilsyk S."/>
            <person name="Malc E."/>
            <person name="Mieczkowski P."/>
            <person name="Kruszewska J.S."/>
            <person name="Biernat P."/>
            <person name="Pawlowska J."/>
        </authorList>
    </citation>
    <scope>NUCLEOTIDE SEQUENCE</scope>
    <source>
        <strain evidence="2">WA0000051536</strain>
    </source>
</reference>
<protein>
    <submittedName>
        <fullName evidence="2">Uncharacterized protein</fullName>
    </submittedName>
</protein>
<proteinExistence type="predicted"/>
<evidence type="ECO:0000313" key="2">
    <source>
        <dbReference type="EMBL" id="KAG2179715.1"/>
    </source>
</evidence>
<evidence type="ECO:0000313" key="3">
    <source>
        <dbReference type="Proteomes" id="UP000612746"/>
    </source>
</evidence>
<keyword evidence="3" id="KW-1185">Reference proteome</keyword>
<feature type="transmembrane region" description="Helical" evidence="1">
    <location>
        <begin position="102"/>
        <end position="124"/>
    </location>
</feature>
<dbReference type="EMBL" id="JAEPRA010000010">
    <property type="protein sequence ID" value="KAG2179715.1"/>
    <property type="molecule type" value="Genomic_DNA"/>
</dbReference>
<accession>A0A8H7PU06</accession>
<organism evidence="2 3">
    <name type="scientific">Umbelopsis vinacea</name>
    <dbReference type="NCBI Taxonomy" id="44442"/>
    <lineage>
        <taxon>Eukaryota</taxon>
        <taxon>Fungi</taxon>
        <taxon>Fungi incertae sedis</taxon>
        <taxon>Mucoromycota</taxon>
        <taxon>Mucoromycotina</taxon>
        <taxon>Umbelopsidomycetes</taxon>
        <taxon>Umbelopsidales</taxon>
        <taxon>Umbelopsidaceae</taxon>
        <taxon>Umbelopsis</taxon>
    </lineage>
</organism>
<dbReference type="AlphaFoldDB" id="A0A8H7PU06"/>
<keyword evidence="1" id="KW-0472">Membrane</keyword>
<dbReference type="Proteomes" id="UP000612746">
    <property type="component" value="Unassembled WGS sequence"/>
</dbReference>
<dbReference type="OrthoDB" id="2389084at2759"/>
<evidence type="ECO:0000256" key="1">
    <source>
        <dbReference type="SAM" id="Phobius"/>
    </source>
</evidence>
<sequence length="293" mass="32211">MDYNLTTATCSSTPASYDDFLVTIPLGILILQCISYAMSLAARPVIQKMCDYRGNESQLYRFNVSYMSFLFAEVKQIVKEERDLLERGASVAETIKMTIIWLIYNGGLAVGVFFTPIVTAASAYSSIIKQTSQGDRSTNTTNSSIQVLWHTNHGDCSSSEPSLYHQTNSGMVLNVWMVGLFGVFSTTVIFASILVGHRVKKSTMFPPHLHDLLLVSPVTGYKGAAPLFGKKSALFVENIDGRPFITVDQKIVVAVDREQARTLCGFMTSIVDGNWSDQLISEKLLATYKAGGV</sequence>
<gene>
    <name evidence="2" type="ORF">INT44_006563</name>
</gene>
<feature type="transmembrane region" description="Helical" evidence="1">
    <location>
        <begin position="173"/>
        <end position="195"/>
    </location>
</feature>
<keyword evidence="1" id="KW-0812">Transmembrane</keyword>
<keyword evidence="1" id="KW-1133">Transmembrane helix</keyword>